<reference evidence="2 3" key="1">
    <citation type="submission" date="2019-09" db="EMBL/GenBank/DDBJ databases">
        <title>Genome sequencing of Ng87 strain.</title>
        <authorList>
            <person name="Karasev E.S."/>
            <person name="Andronov E."/>
        </authorList>
    </citation>
    <scope>NUCLEOTIDE SEQUENCE [LARGE SCALE GENOMIC DNA]</scope>
    <source>
        <strain evidence="2 3">Ng87</strain>
    </source>
</reference>
<evidence type="ECO:0008006" key="4">
    <source>
        <dbReference type="Google" id="ProtNLM"/>
    </source>
</evidence>
<evidence type="ECO:0000313" key="2">
    <source>
        <dbReference type="EMBL" id="KAB1087673.1"/>
    </source>
</evidence>
<dbReference type="EMBL" id="VZUL01000002">
    <property type="protein sequence ID" value="KAB1087673.1"/>
    <property type="molecule type" value="Genomic_DNA"/>
</dbReference>
<protein>
    <recommendedName>
        <fullName evidence="4">Late control protein</fullName>
    </recommendedName>
</protein>
<evidence type="ECO:0000313" key="3">
    <source>
        <dbReference type="Proteomes" id="UP000386575"/>
    </source>
</evidence>
<name>A0A6A1TSP1_NEOGA</name>
<proteinExistence type="predicted"/>
<dbReference type="RefSeq" id="WP_151043646.1">
    <property type="nucleotide sequence ID" value="NZ_VZUL01000002.1"/>
</dbReference>
<sequence>MRKPAVRIIGQGGTDLIPGWLQSLTRVSFTDNDGGDADDLEIEFAVSAPFPASPAEGTRYQLFYGWEGEQLRNGGQFTYQSDSLTGDAESGYLMNVVARSADFVDADKASDTEHFEKTTVGEIVNWIASKTGKTAIVDPQISSIEIPYRLRYNQSAVGFVKEIAEEFGGTLKLAGGKMLMPKRSGGKSASGQELPVIAVTFDQVISFEISSEGRGKFKDVEAPYFDPMEGVQKLSKAAGIGDLSRFLGLHPARSAEEASHASKAQAGELGRGTISGSVTMEGSNEAMAGAPVSLSGFGASRDGLDLVAPSIQHEWSFDEAGGWLMTIELANKKNRVPAARNSCPVKPGGQGA</sequence>
<accession>A0A6A1TSP1</accession>
<dbReference type="SUPFAM" id="SSF69279">
    <property type="entry name" value="Phage tail proteins"/>
    <property type="match status" value="1"/>
</dbReference>
<comment type="caution">
    <text evidence="2">The sequence shown here is derived from an EMBL/GenBank/DDBJ whole genome shotgun (WGS) entry which is preliminary data.</text>
</comment>
<organism evidence="2 3">
    <name type="scientific">Neorhizobium galegae</name>
    <name type="common">Rhizobium galegae</name>
    <dbReference type="NCBI Taxonomy" id="399"/>
    <lineage>
        <taxon>Bacteria</taxon>
        <taxon>Pseudomonadati</taxon>
        <taxon>Pseudomonadota</taxon>
        <taxon>Alphaproteobacteria</taxon>
        <taxon>Hyphomicrobiales</taxon>
        <taxon>Rhizobiaceae</taxon>
        <taxon>Rhizobium/Agrobacterium group</taxon>
        <taxon>Neorhizobium</taxon>
    </lineage>
</organism>
<dbReference type="Proteomes" id="UP000386575">
    <property type="component" value="Unassembled WGS sequence"/>
</dbReference>
<dbReference type="AlphaFoldDB" id="A0A6A1TSP1"/>
<evidence type="ECO:0000256" key="1">
    <source>
        <dbReference type="SAM" id="MobiDB-lite"/>
    </source>
</evidence>
<feature type="region of interest" description="Disordered" evidence="1">
    <location>
        <begin position="257"/>
        <end position="278"/>
    </location>
</feature>
<gene>
    <name evidence="2" type="ORF">F4V91_15295</name>
</gene>